<evidence type="ECO:0000256" key="8">
    <source>
        <dbReference type="ARBA" id="ARBA00022722"/>
    </source>
</evidence>
<keyword evidence="10 14" id="KW-0255">Endonuclease</keyword>
<dbReference type="STRING" id="1121881.SAMN02745225_01806"/>
<evidence type="ECO:0000256" key="14">
    <source>
        <dbReference type="RuleBase" id="RU003515"/>
    </source>
</evidence>
<keyword evidence="8 14" id="KW-0540">Nuclease</keyword>
<evidence type="ECO:0000256" key="12">
    <source>
        <dbReference type="ARBA" id="ARBA00023211"/>
    </source>
</evidence>
<evidence type="ECO:0000256" key="5">
    <source>
        <dbReference type="ARBA" id="ARBA00004496"/>
    </source>
</evidence>
<comment type="subcellular location">
    <subcellularLocation>
        <location evidence="5">Cytoplasm</location>
    </subcellularLocation>
</comment>
<evidence type="ECO:0000256" key="1">
    <source>
        <dbReference type="ARBA" id="ARBA00000077"/>
    </source>
</evidence>
<keyword evidence="11 14" id="KW-0378">Hydrolase</keyword>
<dbReference type="PANTHER" id="PTHR10954:SF18">
    <property type="entry name" value="RIBONUCLEASE HII"/>
    <property type="match status" value="1"/>
</dbReference>
<dbReference type="InterPro" id="IPR012337">
    <property type="entry name" value="RNaseH-like_sf"/>
</dbReference>
<evidence type="ECO:0000256" key="10">
    <source>
        <dbReference type="ARBA" id="ARBA00022759"/>
    </source>
</evidence>
<comment type="cofactor">
    <cofactor evidence="3">
        <name>Mg(2+)</name>
        <dbReference type="ChEBI" id="CHEBI:18420"/>
    </cofactor>
</comment>
<dbReference type="GO" id="GO:0005737">
    <property type="term" value="C:cytoplasm"/>
    <property type="evidence" value="ECO:0007669"/>
    <property type="project" value="UniProtKB-SubCell"/>
</dbReference>
<dbReference type="GO" id="GO:0046872">
    <property type="term" value="F:metal ion binding"/>
    <property type="evidence" value="ECO:0007669"/>
    <property type="project" value="UniProtKB-KW"/>
</dbReference>
<comment type="similarity">
    <text evidence="6 14">Belongs to the RNase HII family.</text>
</comment>
<dbReference type="GO" id="GO:0006298">
    <property type="term" value="P:mismatch repair"/>
    <property type="evidence" value="ECO:0007669"/>
    <property type="project" value="TreeGrafter"/>
</dbReference>
<evidence type="ECO:0000256" key="3">
    <source>
        <dbReference type="ARBA" id="ARBA00001946"/>
    </source>
</evidence>
<feature type="domain" description="RNase H type-2" evidence="15">
    <location>
        <begin position="1"/>
        <end position="202"/>
    </location>
</feature>
<dbReference type="InterPro" id="IPR022898">
    <property type="entry name" value="RNase_HII"/>
</dbReference>
<dbReference type="EMBL" id="FQUL01000030">
    <property type="protein sequence ID" value="SHE85440.1"/>
    <property type="molecule type" value="Genomic_DNA"/>
</dbReference>
<keyword evidence="17" id="KW-1185">Reference proteome</keyword>
<dbReference type="GO" id="GO:0004523">
    <property type="term" value="F:RNA-DNA hybrid ribonuclease activity"/>
    <property type="evidence" value="ECO:0007669"/>
    <property type="project" value="UniProtKB-EC"/>
</dbReference>
<organism evidence="16 17">
    <name type="scientific">Ferrithrix thermotolerans DSM 19514</name>
    <dbReference type="NCBI Taxonomy" id="1121881"/>
    <lineage>
        <taxon>Bacteria</taxon>
        <taxon>Bacillati</taxon>
        <taxon>Actinomycetota</taxon>
        <taxon>Acidimicrobiia</taxon>
        <taxon>Acidimicrobiales</taxon>
        <taxon>Acidimicrobiaceae</taxon>
        <taxon>Ferrithrix</taxon>
    </lineage>
</organism>
<evidence type="ECO:0000259" key="15">
    <source>
        <dbReference type="PROSITE" id="PS51975"/>
    </source>
</evidence>
<keyword evidence="9" id="KW-0479">Metal-binding</keyword>
<dbReference type="EC" id="3.1.26.4" evidence="14"/>
<evidence type="ECO:0000256" key="2">
    <source>
        <dbReference type="ARBA" id="ARBA00001936"/>
    </source>
</evidence>
<gene>
    <name evidence="16" type="ORF">SAMN02745225_01806</name>
</gene>
<dbReference type="PROSITE" id="PS51975">
    <property type="entry name" value="RNASE_H_2"/>
    <property type="match status" value="1"/>
</dbReference>
<evidence type="ECO:0000256" key="13">
    <source>
        <dbReference type="PROSITE-ProRule" id="PRU01319"/>
    </source>
</evidence>
<comment type="caution">
    <text evidence="13">Lacks conserved residue(s) required for the propagation of feature annotation.</text>
</comment>
<dbReference type="CDD" id="cd07182">
    <property type="entry name" value="RNase_HII_bacteria_HII_like"/>
    <property type="match status" value="1"/>
</dbReference>
<sequence>MGRGAWAGPLVVGAVLADPTSLAELLRLKRSARQNRETSAIFYDSKALSRKKREVLANDIRDRSLKVGLGVVSAEEISSLGLSACLTLGFLRACSEMGIQDEEIHLDGNFNYLKGTEYEEQVVCKVKGDTLDPLIAGASIVAKVFRDAVMAEASVHYPYYGFEDNVGYPSKTHIYGLQGWGMCPEHRDRWSFATKLPFGPLSVKRSEV</sequence>
<dbReference type="Pfam" id="PF01351">
    <property type="entry name" value="RNase_HII"/>
    <property type="match status" value="1"/>
</dbReference>
<protein>
    <recommendedName>
        <fullName evidence="14">Ribonuclease</fullName>
        <ecNumber evidence="14">3.1.26.4</ecNumber>
    </recommendedName>
</protein>
<dbReference type="PANTHER" id="PTHR10954">
    <property type="entry name" value="RIBONUCLEASE H2 SUBUNIT A"/>
    <property type="match status" value="1"/>
</dbReference>
<dbReference type="AlphaFoldDB" id="A0A1M4WW57"/>
<evidence type="ECO:0000313" key="17">
    <source>
        <dbReference type="Proteomes" id="UP000184295"/>
    </source>
</evidence>
<dbReference type="GO" id="GO:0032299">
    <property type="term" value="C:ribonuclease H2 complex"/>
    <property type="evidence" value="ECO:0007669"/>
    <property type="project" value="TreeGrafter"/>
</dbReference>
<keyword evidence="12" id="KW-0464">Manganese</keyword>
<dbReference type="Gene3D" id="3.30.420.10">
    <property type="entry name" value="Ribonuclease H-like superfamily/Ribonuclease H"/>
    <property type="match status" value="1"/>
</dbReference>
<evidence type="ECO:0000256" key="11">
    <source>
        <dbReference type="ARBA" id="ARBA00022801"/>
    </source>
</evidence>
<evidence type="ECO:0000256" key="7">
    <source>
        <dbReference type="ARBA" id="ARBA00022490"/>
    </source>
</evidence>
<dbReference type="InterPro" id="IPR001352">
    <property type="entry name" value="RNase_HII/HIII"/>
</dbReference>
<dbReference type="GO" id="GO:0043137">
    <property type="term" value="P:DNA replication, removal of RNA primer"/>
    <property type="evidence" value="ECO:0007669"/>
    <property type="project" value="TreeGrafter"/>
</dbReference>
<evidence type="ECO:0000256" key="4">
    <source>
        <dbReference type="ARBA" id="ARBA00004065"/>
    </source>
</evidence>
<dbReference type="SUPFAM" id="SSF53098">
    <property type="entry name" value="Ribonuclease H-like"/>
    <property type="match status" value="1"/>
</dbReference>
<comment type="function">
    <text evidence="4 14">Endonuclease that specifically degrades the RNA of RNA-DNA hybrids.</text>
</comment>
<evidence type="ECO:0000256" key="9">
    <source>
        <dbReference type="ARBA" id="ARBA00022723"/>
    </source>
</evidence>
<dbReference type="Proteomes" id="UP000184295">
    <property type="component" value="Unassembled WGS sequence"/>
</dbReference>
<proteinExistence type="inferred from homology"/>
<dbReference type="InterPro" id="IPR024567">
    <property type="entry name" value="RNase_HII/HIII_dom"/>
</dbReference>
<evidence type="ECO:0000313" key="16">
    <source>
        <dbReference type="EMBL" id="SHE85440.1"/>
    </source>
</evidence>
<evidence type="ECO:0000256" key="6">
    <source>
        <dbReference type="ARBA" id="ARBA00007383"/>
    </source>
</evidence>
<comment type="catalytic activity">
    <reaction evidence="1 14">
        <text>Endonucleolytic cleavage to 5'-phosphomonoester.</text>
        <dbReference type="EC" id="3.1.26.4"/>
    </reaction>
</comment>
<comment type="cofactor">
    <cofactor evidence="2">
        <name>Mn(2+)</name>
        <dbReference type="ChEBI" id="CHEBI:29035"/>
    </cofactor>
</comment>
<dbReference type="InterPro" id="IPR036397">
    <property type="entry name" value="RNaseH_sf"/>
</dbReference>
<reference evidence="17" key="1">
    <citation type="submission" date="2016-11" db="EMBL/GenBank/DDBJ databases">
        <authorList>
            <person name="Varghese N."/>
            <person name="Submissions S."/>
        </authorList>
    </citation>
    <scope>NUCLEOTIDE SEQUENCE [LARGE SCALE GENOMIC DNA]</scope>
    <source>
        <strain evidence="17">DSM 19514</strain>
    </source>
</reference>
<dbReference type="GO" id="GO:0003723">
    <property type="term" value="F:RNA binding"/>
    <property type="evidence" value="ECO:0007669"/>
    <property type="project" value="UniProtKB-UniRule"/>
</dbReference>
<keyword evidence="7" id="KW-0963">Cytoplasm</keyword>
<accession>A0A1M4WW57</accession>
<name>A0A1M4WW57_9ACTN</name>